<dbReference type="SUPFAM" id="SSF102462">
    <property type="entry name" value="Peptidyl-tRNA hydrolase II"/>
    <property type="match status" value="1"/>
</dbReference>
<sequence>MTASVLAPLAARYLHWLALPDEATGDTAAEGGAGRAPSLARGGDTDEDPALIRAMPVVLRVEKAEPPPRTGLLEAAAGAAVAVCLDERTAPGGEWHDAVSAWVAGRIRKVTRRARGAHWSAVQELPGVTVTVGSAQVRALLPGLVVEAPRTLTRLQIAGTDLPADDPGPPPGGVPVIWLNPAVELTVGKAAAQVGHASMILAASLEADRLAAWRSLGWRCAVRPASPDRWREVLASSGAAGGAVLVRDAGFTEVDPGTVTCAAHWSRTPAGGMVK</sequence>
<dbReference type="GO" id="GO:0016787">
    <property type="term" value="F:hydrolase activity"/>
    <property type="evidence" value="ECO:0007669"/>
    <property type="project" value="UniProtKB-KW"/>
</dbReference>
<comment type="caution">
    <text evidence="5">The sequence shown here is derived from an EMBL/GenBank/DDBJ whole genome shotgun (WGS) entry which is preliminary data.</text>
</comment>
<gene>
    <name evidence="5" type="ORF">GCM10023321_30620</name>
</gene>
<organism evidence="5 6">
    <name type="scientific">Pseudonocardia eucalypti</name>
    <dbReference type="NCBI Taxonomy" id="648755"/>
    <lineage>
        <taxon>Bacteria</taxon>
        <taxon>Bacillati</taxon>
        <taxon>Actinomycetota</taxon>
        <taxon>Actinomycetes</taxon>
        <taxon>Pseudonocardiales</taxon>
        <taxon>Pseudonocardiaceae</taxon>
        <taxon>Pseudonocardia</taxon>
    </lineage>
</organism>
<dbReference type="Pfam" id="PF01981">
    <property type="entry name" value="PTH2"/>
    <property type="match status" value="1"/>
</dbReference>
<dbReference type="InterPro" id="IPR002833">
    <property type="entry name" value="PTH2"/>
</dbReference>
<protein>
    <recommendedName>
        <fullName evidence="1">peptidyl-tRNA hydrolase</fullName>
        <ecNumber evidence="1">3.1.1.29</ecNumber>
    </recommendedName>
</protein>
<proteinExistence type="predicted"/>
<evidence type="ECO:0000256" key="3">
    <source>
        <dbReference type="ARBA" id="ARBA00048707"/>
    </source>
</evidence>
<evidence type="ECO:0000256" key="4">
    <source>
        <dbReference type="SAM" id="MobiDB-lite"/>
    </source>
</evidence>
<dbReference type="EMBL" id="BAABJP010000010">
    <property type="protein sequence ID" value="GAA5155965.1"/>
    <property type="molecule type" value="Genomic_DNA"/>
</dbReference>
<dbReference type="RefSeq" id="WP_185064091.1">
    <property type="nucleotide sequence ID" value="NZ_BAABJP010000010.1"/>
</dbReference>
<evidence type="ECO:0000256" key="1">
    <source>
        <dbReference type="ARBA" id="ARBA00013260"/>
    </source>
</evidence>
<name>A0ABP9Q561_9PSEU</name>
<dbReference type="Proteomes" id="UP001428817">
    <property type="component" value="Unassembled WGS sequence"/>
</dbReference>
<dbReference type="InterPro" id="IPR023476">
    <property type="entry name" value="Pep_tRNA_hydro_II_dom_sf"/>
</dbReference>
<evidence type="ECO:0000313" key="5">
    <source>
        <dbReference type="EMBL" id="GAA5155965.1"/>
    </source>
</evidence>
<keyword evidence="2 5" id="KW-0378">Hydrolase</keyword>
<dbReference type="Gene3D" id="3.40.1490.10">
    <property type="entry name" value="Bit1"/>
    <property type="match status" value="1"/>
</dbReference>
<evidence type="ECO:0000313" key="6">
    <source>
        <dbReference type="Proteomes" id="UP001428817"/>
    </source>
</evidence>
<comment type="catalytic activity">
    <reaction evidence="3">
        <text>an N-acyl-L-alpha-aminoacyl-tRNA + H2O = an N-acyl-L-amino acid + a tRNA + H(+)</text>
        <dbReference type="Rhea" id="RHEA:54448"/>
        <dbReference type="Rhea" id="RHEA-COMP:10123"/>
        <dbReference type="Rhea" id="RHEA-COMP:13883"/>
        <dbReference type="ChEBI" id="CHEBI:15377"/>
        <dbReference type="ChEBI" id="CHEBI:15378"/>
        <dbReference type="ChEBI" id="CHEBI:59874"/>
        <dbReference type="ChEBI" id="CHEBI:78442"/>
        <dbReference type="ChEBI" id="CHEBI:138191"/>
        <dbReference type="EC" id="3.1.1.29"/>
    </reaction>
</comment>
<feature type="region of interest" description="Disordered" evidence="4">
    <location>
        <begin position="27"/>
        <end position="47"/>
    </location>
</feature>
<reference evidence="6" key="1">
    <citation type="journal article" date="2019" name="Int. J. Syst. Evol. Microbiol.">
        <title>The Global Catalogue of Microorganisms (GCM) 10K type strain sequencing project: providing services to taxonomists for standard genome sequencing and annotation.</title>
        <authorList>
            <consortium name="The Broad Institute Genomics Platform"/>
            <consortium name="The Broad Institute Genome Sequencing Center for Infectious Disease"/>
            <person name="Wu L."/>
            <person name="Ma J."/>
        </authorList>
    </citation>
    <scope>NUCLEOTIDE SEQUENCE [LARGE SCALE GENOMIC DNA]</scope>
    <source>
        <strain evidence="6">JCM 18303</strain>
    </source>
</reference>
<accession>A0ABP9Q561</accession>
<keyword evidence="6" id="KW-1185">Reference proteome</keyword>
<evidence type="ECO:0000256" key="2">
    <source>
        <dbReference type="ARBA" id="ARBA00022801"/>
    </source>
</evidence>
<dbReference type="EC" id="3.1.1.29" evidence="1"/>